<evidence type="ECO:0000256" key="8">
    <source>
        <dbReference type="SAM" id="SignalP"/>
    </source>
</evidence>
<reference evidence="10 11" key="1">
    <citation type="submission" date="2022-04" db="EMBL/GenBank/DDBJ databases">
        <title>Hymenobacter sp. isolated from the air.</title>
        <authorList>
            <person name="Won M."/>
            <person name="Lee C.-M."/>
            <person name="Woen H.-Y."/>
            <person name="Kwon S.-W."/>
        </authorList>
    </citation>
    <scope>NUCLEOTIDE SEQUENCE [LARGE SCALE GENOMIC DNA]</scope>
    <source>
        <strain evidence="11">5116 S-27</strain>
    </source>
</reference>
<keyword evidence="2 7" id="KW-0813">Transport</keyword>
<evidence type="ECO:0000256" key="5">
    <source>
        <dbReference type="ARBA" id="ARBA00023136"/>
    </source>
</evidence>
<organism evidence="10 11">
    <name type="scientific">Hymenobacter cellulosivorans</name>
    <dbReference type="NCBI Taxonomy" id="2932249"/>
    <lineage>
        <taxon>Bacteria</taxon>
        <taxon>Pseudomonadati</taxon>
        <taxon>Bacteroidota</taxon>
        <taxon>Cytophagia</taxon>
        <taxon>Cytophagales</taxon>
        <taxon>Hymenobacteraceae</taxon>
        <taxon>Hymenobacter</taxon>
    </lineage>
</organism>
<dbReference type="InterPro" id="IPR037066">
    <property type="entry name" value="Plug_dom_sf"/>
</dbReference>
<evidence type="ECO:0000313" key="10">
    <source>
        <dbReference type="EMBL" id="UOQ51182.1"/>
    </source>
</evidence>
<dbReference type="PROSITE" id="PS52016">
    <property type="entry name" value="TONB_DEPENDENT_REC_3"/>
    <property type="match status" value="1"/>
</dbReference>
<comment type="similarity">
    <text evidence="7">Belongs to the TonB-dependent receptor family.</text>
</comment>
<evidence type="ECO:0000256" key="1">
    <source>
        <dbReference type="ARBA" id="ARBA00004571"/>
    </source>
</evidence>
<keyword evidence="4 7" id="KW-0812">Transmembrane</keyword>
<keyword evidence="11" id="KW-1185">Reference proteome</keyword>
<dbReference type="Gene3D" id="2.60.40.1120">
    <property type="entry name" value="Carboxypeptidase-like, regulatory domain"/>
    <property type="match status" value="1"/>
</dbReference>
<dbReference type="InterPro" id="IPR012910">
    <property type="entry name" value="Plug_dom"/>
</dbReference>
<dbReference type="EMBL" id="CP095049">
    <property type="protein sequence ID" value="UOQ51182.1"/>
    <property type="molecule type" value="Genomic_DNA"/>
</dbReference>
<accession>A0ABY4F564</accession>
<evidence type="ECO:0000256" key="4">
    <source>
        <dbReference type="ARBA" id="ARBA00022692"/>
    </source>
</evidence>
<dbReference type="InterPro" id="IPR039426">
    <property type="entry name" value="TonB-dep_rcpt-like"/>
</dbReference>
<feature type="signal peptide" evidence="8">
    <location>
        <begin position="1"/>
        <end position="26"/>
    </location>
</feature>
<dbReference type="Gene3D" id="2.170.130.10">
    <property type="entry name" value="TonB-dependent receptor, plug domain"/>
    <property type="match status" value="1"/>
</dbReference>
<dbReference type="NCBIfam" id="TIGR04057">
    <property type="entry name" value="SusC_RagA_signa"/>
    <property type="match status" value="1"/>
</dbReference>
<keyword evidence="3 7" id="KW-1134">Transmembrane beta strand</keyword>
<dbReference type="SUPFAM" id="SSF56935">
    <property type="entry name" value="Porins"/>
    <property type="match status" value="1"/>
</dbReference>
<dbReference type="InterPro" id="IPR023996">
    <property type="entry name" value="TonB-dep_OMP_SusC/RagA"/>
</dbReference>
<dbReference type="Pfam" id="PF13715">
    <property type="entry name" value="CarbopepD_reg_2"/>
    <property type="match status" value="1"/>
</dbReference>
<dbReference type="InterPro" id="IPR023997">
    <property type="entry name" value="TonB-dep_OMP_SusC/RagA_CS"/>
</dbReference>
<evidence type="ECO:0000256" key="2">
    <source>
        <dbReference type="ARBA" id="ARBA00022448"/>
    </source>
</evidence>
<dbReference type="NCBIfam" id="TIGR04056">
    <property type="entry name" value="OMP_RagA_SusC"/>
    <property type="match status" value="1"/>
</dbReference>
<sequence length="1058" mass="115585">MLKLYNTARWLPLTVVVGLAPAGALAQATQTVTGRVVTADQASLPGVTVVVKGTTVGTSTNPDGSFSLQAAPGSTLVLSFVGYLTQEVLVGAGPISVTLREDVKQLADVVVVGYGTQKKSDVTGALSSVSEEKIKQVPVQNVTQALQGRAAGVDVTGSNFRPGEAPSIRIRGNRSVRASNEPLYVVDGIPLAQGTGLNDFNPDDIESIEVLKDASATAIYGSRGANGVVIVTTKRGKEGKFSISYNTYASFDQAQRTLDVFDGAEFADVRREAYRTSGSYTTPYPNPTNDFTLFGTDPNVWNNIANAYTWKDRTARIPETREATAEEKARFAQYGFPNVTQIPVYDPSKIQTTDWQKEALRTAFTQNHQLSASGGSENLRASLSVGYLNQEGIQYGQDFTRYTARATFDFRVNNIISVGGSTNASLGVQNYGPDIYGKAVGQLPYAAPYDANGVFQYNPGADANILNPLRDPENTFNERRVARFFTSLYAEARLLEGLRYRLNIGPDFRNARNGQFRGARSTGQGGGANAVSFAQYDQSQNFTYVIENLLFYDKQLSENHSLGVTLLQSAQQDRSEGSSISATNLPYDSQKWYNIGSTYNAQAQSFGSGPFVRRRLMSYMGRINYSFKDRYVLTATGRADGASVLAQGRKWAFFPSVALAWKLQEEAFFKELSYLSELKLRGGYGSVGQASVDPYTTGGTLQQTPYVWDEIAAYGYTPTPGTLPNTLGGLPNRDLEWERTNTINVGLDFGFLRNRVTGSVEVYRANTTGLLLPRALPTVSGFNNVLQNIGATRNTGVEVSLSTVNVEKGKFRWGSDFIFTKNKEEFVELASGKQDDIGNRWFIGQPLGVYYDYQYDGIWQSWETEGLARYKATPGTIKVVDINNDGLINTADQVVLGSNRPKWSGSVSNSVSYRGFDLSFLVYARVGQLLGTGYRPGLGGRFPGMQVDYWTPANPSNSAPRPNSREDQATYSSSMLYRSGSFAKVRSISLSYTFPKELISKFYGNNLSVYVNAVNPFLITKYEGLDPEATDVGTTTGELAQARNLGTKSLVFGLRLGF</sequence>
<gene>
    <name evidence="10" type="ORF">MUN80_15580</name>
</gene>
<protein>
    <submittedName>
        <fullName evidence="10">TonB-dependent receptor</fullName>
    </submittedName>
</protein>
<dbReference type="InterPro" id="IPR008969">
    <property type="entry name" value="CarboxyPept-like_regulatory"/>
</dbReference>
<keyword evidence="6 7" id="KW-0998">Cell outer membrane</keyword>
<dbReference type="Proteomes" id="UP000831785">
    <property type="component" value="Chromosome"/>
</dbReference>
<evidence type="ECO:0000313" key="11">
    <source>
        <dbReference type="Proteomes" id="UP000831785"/>
    </source>
</evidence>
<name>A0ABY4F564_9BACT</name>
<keyword evidence="10" id="KW-0675">Receptor</keyword>
<dbReference type="SUPFAM" id="SSF49464">
    <property type="entry name" value="Carboxypeptidase regulatory domain-like"/>
    <property type="match status" value="1"/>
</dbReference>
<dbReference type="Gene3D" id="2.40.170.20">
    <property type="entry name" value="TonB-dependent receptor, beta-barrel domain"/>
    <property type="match status" value="1"/>
</dbReference>
<keyword evidence="5 7" id="KW-0472">Membrane</keyword>
<comment type="subcellular location">
    <subcellularLocation>
        <location evidence="1 7">Cell outer membrane</location>
        <topology evidence="1 7">Multi-pass membrane protein</topology>
    </subcellularLocation>
</comment>
<evidence type="ECO:0000256" key="6">
    <source>
        <dbReference type="ARBA" id="ARBA00023237"/>
    </source>
</evidence>
<dbReference type="Pfam" id="PF07715">
    <property type="entry name" value="Plug"/>
    <property type="match status" value="1"/>
</dbReference>
<dbReference type="InterPro" id="IPR036942">
    <property type="entry name" value="Beta-barrel_TonB_sf"/>
</dbReference>
<proteinExistence type="inferred from homology"/>
<feature type="chain" id="PRO_5046800196" evidence="8">
    <location>
        <begin position="27"/>
        <end position="1058"/>
    </location>
</feature>
<evidence type="ECO:0000256" key="3">
    <source>
        <dbReference type="ARBA" id="ARBA00022452"/>
    </source>
</evidence>
<feature type="domain" description="TonB-dependent receptor plug" evidence="9">
    <location>
        <begin position="119"/>
        <end position="228"/>
    </location>
</feature>
<evidence type="ECO:0000256" key="7">
    <source>
        <dbReference type="PROSITE-ProRule" id="PRU01360"/>
    </source>
</evidence>
<keyword evidence="8" id="KW-0732">Signal</keyword>
<dbReference type="RefSeq" id="WP_244714358.1">
    <property type="nucleotide sequence ID" value="NZ_CP095049.1"/>
</dbReference>
<evidence type="ECO:0000259" key="9">
    <source>
        <dbReference type="Pfam" id="PF07715"/>
    </source>
</evidence>